<comment type="subcellular location">
    <subcellularLocation>
        <location evidence="1">Cell outer membrane</location>
    </subcellularLocation>
</comment>
<gene>
    <name evidence="8" type="ORF">ABNW52_12370</name>
</gene>
<dbReference type="Proteomes" id="UP001433638">
    <property type="component" value="Unassembled WGS sequence"/>
</dbReference>
<dbReference type="InterPro" id="IPR006690">
    <property type="entry name" value="OMPA-like_CS"/>
</dbReference>
<feature type="chain" id="PRO_5045296634" evidence="6">
    <location>
        <begin position="21"/>
        <end position="223"/>
    </location>
</feature>
<name>A0ABV1M6S3_9NEIS</name>
<keyword evidence="5" id="KW-1133">Transmembrane helix</keyword>
<keyword evidence="6" id="KW-0732">Signal</keyword>
<dbReference type="PROSITE" id="PS51257">
    <property type="entry name" value="PROKAR_LIPOPROTEIN"/>
    <property type="match status" value="1"/>
</dbReference>
<feature type="domain" description="OmpA-like" evidence="7">
    <location>
        <begin position="105"/>
        <end position="222"/>
    </location>
</feature>
<feature type="signal peptide" evidence="6">
    <location>
        <begin position="1"/>
        <end position="20"/>
    </location>
</feature>
<dbReference type="InterPro" id="IPR050330">
    <property type="entry name" value="Bact_OuterMem_StrucFunc"/>
</dbReference>
<dbReference type="PANTHER" id="PTHR30329">
    <property type="entry name" value="STATOR ELEMENT OF FLAGELLAR MOTOR COMPLEX"/>
    <property type="match status" value="1"/>
</dbReference>
<keyword evidence="2 4" id="KW-0472">Membrane</keyword>
<dbReference type="InterPro" id="IPR006665">
    <property type="entry name" value="OmpA-like"/>
</dbReference>
<evidence type="ECO:0000256" key="5">
    <source>
        <dbReference type="SAM" id="Phobius"/>
    </source>
</evidence>
<dbReference type="SUPFAM" id="SSF103088">
    <property type="entry name" value="OmpA-like"/>
    <property type="match status" value="1"/>
</dbReference>
<organism evidence="8 9">
    <name type="scientific">Vogesella oryzagri</name>
    <dbReference type="NCBI Taxonomy" id="3160864"/>
    <lineage>
        <taxon>Bacteria</taxon>
        <taxon>Pseudomonadati</taxon>
        <taxon>Pseudomonadota</taxon>
        <taxon>Betaproteobacteria</taxon>
        <taxon>Neisseriales</taxon>
        <taxon>Chromobacteriaceae</taxon>
        <taxon>Vogesella</taxon>
    </lineage>
</organism>
<accession>A0ABV1M6S3</accession>
<protein>
    <submittedName>
        <fullName evidence="8">OmpA family protein</fullName>
    </submittedName>
</protein>
<evidence type="ECO:0000256" key="3">
    <source>
        <dbReference type="ARBA" id="ARBA00023237"/>
    </source>
</evidence>
<dbReference type="PANTHER" id="PTHR30329:SF21">
    <property type="entry name" value="LIPOPROTEIN YIAD-RELATED"/>
    <property type="match status" value="1"/>
</dbReference>
<proteinExistence type="predicted"/>
<sequence>MNKRLSTTTLVTLVSAALLAGGCANMDQYNNSQTGAVIGAVGGAVLGAAVSSKKDRTKGAVIGAVGGGLAGYAVGTYMDNQAKDFEKQLAPQIKSGAIELQRNADKSLTVVMTSATAFDSNSSALKSGFLPTLDTISGIVRKYGKTTLDIEGHTDASGNDRINQPLSEQRAAAVEQYLQSRGVQQERMQAIGYGSSRPRADNKTEAGKQLNRRVEIHIIPVVQ</sequence>
<dbReference type="PROSITE" id="PS01068">
    <property type="entry name" value="OMPA_1"/>
    <property type="match status" value="1"/>
</dbReference>
<dbReference type="CDD" id="cd07185">
    <property type="entry name" value="OmpA_C-like"/>
    <property type="match status" value="1"/>
</dbReference>
<feature type="transmembrane region" description="Helical" evidence="5">
    <location>
        <begin position="34"/>
        <end position="52"/>
    </location>
</feature>
<dbReference type="PROSITE" id="PS51123">
    <property type="entry name" value="OMPA_2"/>
    <property type="match status" value="1"/>
</dbReference>
<evidence type="ECO:0000313" key="9">
    <source>
        <dbReference type="Proteomes" id="UP001433638"/>
    </source>
</evidence>
<dbReference type="PRINTS" id="PR01021">
    <property type="entry name" value="OMPADOMAIN"/>
</dbReference>
<dbReference type="Pfam" id="PF13441">
    <property type="entry name" value="Gly-zipper_YMGG"/>
    <property type="match status" value="1"/>
</dbReference>
<evidence type="ECO:0000256" key="6">
    <source>
        <dbReference type="SAM" id="SignalP"/>
    </source>
</evidence>
<dbReference type="InterPro" id="IPR006664">
    <property type="entry name" value="OMP_bac"/>
</dbReference>
<keyword evidence="5" id="KW-0812">Transmembrane</keyword>
<evidence type="ECO:0000259" key="7">
    <source>
        <dbReference type="PROSITE" id="PS51123"/>
    </source>
</evidence>
<dbReference type="InterPro" id="IPR036737">
    <property type="entry name" value="OmpA-like_sf"/>
</dbReference>
<feature type="transmembrane region" description="Helical" evidence="5">
    <location>
        <begin position="59"/>
        <end position="78"/>
    </location>
</feature>
<keyword evidence="3" id="KW-0998">Cell outer membrane</keyword>
<reference evidence="8" key="1">
    <citation type="submission" date="2024-06" db="EMBL/GenBank/DDBJ databases">
        <title>Genome sequence of Vogesella sp. MAHUQ-64.</title>
        <authorList>
            <person name="Huq M.A."/>
        </authorList>
    </citation>
    <scope>NUCLEOTIDE SEQUENCE</scope>
    <source>
        <strain evidence="8">MAHUQ-64</strain>
    </source>
</reference>
<evidence type="ECO:0000256" key="2">
    <source>
        <dbReference type="ARBA" id="ARBA00023136"/>
    </source>
</evidence>
<dbReference type="InterPro" id="IPR027367">
    <property type="entry name" value="Gly-zipper_YMGG"/>
</dbReference>
<dbReference type="Gene3D" id="3.30.1330.60">
    <property type="entry name" value="OmpA-like domain"/>
    <property type="match status" value="1"/>
</dbReference>
<evidence type="ECO:0000256" key="4">
    <source>
        <dbReference type="PROSITE-ProRule" id="PRU00473"/>
    </source>
</evidence>
<dbReference type="Pfam" id="PF00691">
    <property type="entry name" value="OmpA"/>
    <property type="match status" value="1"/>
</dbReference>
<evidence type="ECO:0000313" key="8">
    <source>
        <dbReference type="EMBL" id="MEQ6291405.1"/>
    </source>
</evidence>
<comment type="caution">
    <text evidence="8">The sequence shown here is derived from an EMBL/GenBank/DDBJ whole genome shotgun (WGS) entry which is preliminary data.</text>
</comment>
<dbReference type="EMBL" id="JBEFLD010000006">
    <property type="protein sequence ID" value="MEQ6291405.1"/>
    <property type="molecule type" value="Genomic_DNA"/>
</dbReference>
<dbReference type="RefSeq" id="WP_349588223.1">
    <property type="nucleotide sequence ID" value="NZ_JBEFLD010000006.1"/>
</dbReference>
<evidence type="ECO:0000256" key="1">
    <source>
        <dbReference type="ARBA" id="ARBA00004442"/>
    </source>
</evidence>
<keyword evidence="9" id="KW-1185">Reference proteome</keyword>